<dbReference type="RefSeq" id="WP_146562029.1">
    <property type="nucleotide sequence ID" value="NZ_SIHJ01000001.1"/>
</dbReference>
<comment type="cofactor">
    <cofactor evidence="3">
        <name>pyridoxal 5'-phosphate</name>
        <dbReference type="ChEBI" id="CHEBI:597326"/>
    </cofactor>
</comment>
<dbReference type="SUPFAM" id="SSF51419">
    <property type="entry name" value="PLP-binding barrel"/>
    <property type="match status" value="1"/>
</dbReference>
<evidence type="ECO:0000259" key="5">
    <source>
        <dbReference type="Pfam" id="PF01168"/>
    </source>
</evidence>
<feature type="modified residue" description="N6-(pyridoxal phosphate)lysine" evidence="2 3">
    <location>
        <position position="40"/>
    </location>
</feature>
<evidence type="ECO:0000313" key="7">
    <source>
        <dbReference type="Proteomes" id="UP000316714"/>
    </source>
</evidence>
<keyword evidence="1 2" id="KW-0663">Pyridoxal phosphate</keyword>
<comment type="caution">
    <text evidence="6">The sequence shown here is derived from an EMBL/GenBank/DDBJ whole genome shotgun (WGS) entry which is preliminary data.</text>
</comment>
<dbReference type="CDD" id="cd00635">
    <property type="entry name" value="PLPDE_III_YBL036c_like"/>
    <property type="match status" value="1"/>
</dbReference>
<comment type="similarity">
    <text evidence="2 4">Belongs to the pyridoxal phosphate-binding protein YggS/PROSC family.</text>
</comment>
<evidence type="ECO:0000256" key="3">
    <source>
        <dbReference type="PIRSR" id="PIRSR004848-1"/>
    </source>
</evidence>
<evidence type="ECO:0000256" key="4">
    <source>
        <dbReference type="RuleBase" id="RU004514"/>
    </source>
</evidence>
<comment type="function">
    <text evidence="2">Pyridoxal 5'-phosphate (PLP)-binding protein, which is involved in PLP homeostasis.</text>
</comment>
<organism evidence="6 7">
    <name type="scientific">Posidoniimonas corsicana</name>
    <dbReference type="NCBI Taxonomy" id="1938618"/>
    <lineage>
        <taxon>Bacteria</taxon>
        <taxon>Pseudomonadati</taxon>
        <taxon>Planctomycetota</taxon>
        <taxon>Planctomycetia</taxon>
        <taxon>Pirellulales</taxon>
        <taxon>Lacipirellulaceae</taxon>
        <taxon>Posidoniimonas</taxon>
    </lineage>
</organism>
<evidence type="ECO:0000256" key="2">
    <source>
        <dbReference type="HAMAP-Rule" id="MF_02087"/>
    </source>
</evidence>
<feature type="domain" description="Alanine racemase N-terminal" evidence="5">
    <location>
        <begin position="11"/>
        <end position="232"/>
    </location>
</feature>
<dbReference type="InterPro" id="IPR001608">
    <property type="entry name" value="Ala_racemase_N"/>
</dbReference>
<name>A0A5C5VAN7_9BACT</name>
<dbReference type="NCBIfam" id="TIGR00044">
    <property type="entry name" value="YggS family pyridoxal phosphate-dependent enzyme"/>
    <property type="match status" value="1"/>
</dbReference>
<sequence length="236" mass="24929">MTDRLSIVRENLQAVRQRIADAAGRAGRDPAGVRLVGVSKYVDAATSGLLVEAGCRALGESRPQQLWAKAAAAELAGADVEWHLIGHLQRNKVRQTLPVAALLHSVDSPRLLAAVQQAAQTLGLRARALLEVNCSGDPEKHGLAPDELEAVVASLPDFPAVQIDGLMTMAAREGGRSEAQSNFAELRELRDRVAASAPDGVTLSELSMGMSGDFEEAIAEGATLVRVGSALWDGLR</sequence>
<dbReference type="Pfam" id="PF01168">
    <property type="entry name" value="Ala_racemase_N"/>
    <property type="match status" value="1"/>
</dbReference>
<dbReference type="OrthoDB" id="9804072at2"/>
<evidence type="ECO:0000313" key="6">
    <source>
        <dbReference type="EMBL" id="TWT35676.1"/>
    </source>
</evidence>
<accession>A0A5C5VAN7</accession>
<dbReference type="InterPro" id="IPR011078">
    <property type="entry name" value="PyrdxlP_homeostasis"/>
</dbReference>
<dbReference type="EMBL" id="SIHJ01000001">
    <property type="protein sequence ID" value="TWT35676.1"/>
    <property type="molecule type" value="Genomic_DNA"/>
</dbReference>
<dbReference type="Proteomes" id="UP000316714">
    <property type="component" value="Unassembled WGS sequence"/>
</dbReference>
<proteinExistence type="inferred from homology"/>
<evidence type="ECO:0000256" key="1">
    <source>
        <dbReference type="ARBA" id="ARBA00022898"/>
    </source>
</evidence>
<dbReference type="PANTHER" id="PTHR10146">
    <property type="entry name" value="PROLINE SYNTHETASE CO-TRANSCRIBED BACTERIAL HOMOLOG PROTEIN"/>
    <property type="match status" value="1"/>
</dbReference>
<protein>
    <recommendedName>
        <fullName evidence="2">Pyridoxal phosphate homeostasis protein</fullName>
        <shortName evidence="2">PLP homeostasis protein</shortName>
    </recommendedName>
</protein>
<reference evidence="6 7" key="1">
    <citation type="submission" date="2019-02" db="EMBL/GenBank/DDBJ databases">
        <title>Deep-cultivation of Planctomycetes and their phenomic and genomic characterization uncovers novel biology.</title>
        <authorList>
            <person name="Wiegand S."/>
            <person name="Jogler M."/>
            <person name="Boedeker C."/>
            <person name="Pinto D."/>
            <person name="Vollmers J."/>
            <person name="Rivas-Marin E."/>
            <person name="Kohn T."/>
            <person name="Peeters S.H."/>
            <person name="Heuer A."/>
            <person name="Rast P."/>
            <person name="Oberbeckmann S."/>
            <person name="Bunk B."/>
            <person name="Jeske O."/>
            <person name="Meyerdierks A."/>
            <person name="Storesund J.E."/>
            <person name="Kallscheuer N."/>
            <person name="Luecker S."/>
            <person name="Lage O.M."/>
            <person name="Pohl T."/>
            <person name="Merkel B.J."/>
            <person name="Hornburger P."/>
            <person name="Mueller R.-W."/>
            <person name="Bruemmer F."/>
            <person name="Labrenz M."/>
            <person name="Spormann A.M."/>
            <person name="Op Den Camp H."/>
            <person name="Overmann J."/>
            <person name="Amann R."/>
            <person name="Jetten M.S.M."/>
            <person name="Mascher T."/>
            <person name="Medema M.H."/>
            <person name="Devos D.P."/>
            <person name="Kaster A.-K."/>
            <person name="Ovreas L."/>
            <person name="Rohde M."/>
            <person name="Galperin M.Y."/>
            <person name="Jogler C."/>
        </authorList>
    </citation>
    <scope>NUCLEOTIDE SEQUENCE [LARGE SCALE GENOMIC DNA]</scope>
    <source>
        <strain evidence="6 7">KOR34</strain>
    </source>
</reference>
<dbReference type="GO" id="GO:0030170">
    <property type="term" value="F:pyridoxal phosphate binding"/>
    <property type="evidence" value="ECO:0007669"/>
    <property type="project" value="UniProtKB-UniRule"/>
</dbReference>
<keyword evidence="7" id="KW-1185">Reference proteome</keyword>
<dbReference type="PIRSF" id="PIRSF004848">
    <property type="entry name" value="YBL036c_PLPDEIII"/>
    <property type="match status" value="1"/>
</dbReference>
<dbReference type="HAMAP" id="MF_02087">
    <property type="entry name" value="PLP_homeostasis"/>
    <property type="match status" value="1"/>
</dbReference>
<dbReference type="PANTHER" id="PTHR10146:SF14">
    <property type="entry name" value="PYRIDOXAL PHOSPHATE HOMEOSTASIS PROTEIN"/>
    <property type="match status" value="1"/>
</dbReference>
<dbReference type="AlphaFoldDB" id="A0A5C5VAN7"/>
<dbReference type="Gene3D" id="3.20.20.10">
    <property type="entry name" value="Alanine racemase"/>
    <property type="match status" value="1"/>
</dbReference>
<dbReference type="InterPro" id="IPR029066">
    <property type="entry name" value="PLP-binding_barrel"/>
</dbReference>
<gene>
    <name evidence="6" type="ORF">KOR34_05700</name>
</gene>